<sequence length="207" mass="23227">MKALGYISYTLREENQALDPTLTSQSLSAAGGLNTNKLNITISCCSELTSHRGPDHKPSHYVVYQLHAFPDHDTAGCSDPQFVDHMSFPVVMAAELDGYLKKEALLFYVFDDQETQSEMYLGKARVPILSPAHDKAITGIFELTDPFGLHSGYIHVSLKFSYLPPHSFTSTLDQAEFGPKIEDVRVGERWWGIWEMEAPTFLFLLLP</sequence>
<name>A0ACC2GHB0_DALPE</name>
<organism evidence="1 2">
    <name type="scientific">Dallia pectoralis</name>
    <name type="common">Alaska blackfish</name>
    <dbReference type="NCBI Taxonomy" id="75939"/>
    <lineage>
        <taxon>Eukaryota</taxon>
        <taxon>Metazoa</taxon>
        <taxon>Chordata</taxon>
        <taxon>Craniata</taxon>
        <taxon>Vertebrata</taxon>
        <taxon>Euteleostomi</taxon>
        <taxon>Actinopterygii</taxon>
        <taxon>Neopterygii</taxon>
        <taxon>Teleostei</taxon>
        <taxon>Protacanthopterygii</taxon>
        <taxon>Esociformes</taxon>
        <taxon>Umbridae</taxon>
        <taxon>Dallia</taxon>
    </lineage>
</organism>
<dbReference type="Proteomes" id="UP001157502">
    <property type="component" value="Chromosome 13"/>
</dbReference>
<dbReference type="EMBL" id="CM055740">
    <property type="protein sequence ID" value="KAJ8002910.1"/>
    <property type="molecule type" value="Genomic_DNA"/>
</dbReference>
<evidence type="ECO:0000313" key="2">
    <source>
        <dbReference type="Proteomes" id="UP001157502"/>
    </source>
</evidence>
<evidence type="ECO:0000313" key="1">
    <source>
        <dbReference type="EMBL" id="KAJ8002910.1"/>
    </source>
</evidence>
<proteinExistence type="predicted"/>
<accession>A0ACC2GHB0</accession>
<comment type="caution">
    <text evidence="1">The sequence shown here is derived from an EMBL/GenBank/DDBJ whole genome shotgun (WGS) entry which is preliminary data.</text>
</comment>
<keyword evidence="2" id="KW-1185">Reference proteome</keyword>
<protein>
    <submittedName>
        <fullName evidence="1">Uncharacterized protein</fullName>
    </submittedName>
</protein>
<reference evidence="1" key="1">
    <citation type="submission" date="2021-05" db="EMBL/GenBank/DDBJ databases">
        <authorList>
            <person name="Pan Q."/>
            <person name="Jouanno E."/>
            <person name="Zahm M."/>
            <person name="Klopp C."/>
            <person name="Cabau C."/>
            <person name="Louis A."/>
            <person name="Berthelot C."/>
            <person name="Parey E."/>
            <person name="Roest Crollius H."/>
            <person name="Montfort J."/>
            <person name="Robinson-Rechavi M."/>
            <person name="Bouchez O."/>
            <person name="Lampietro C."/>
            <person name="Lopez Roques C."/>
            <person name="Donnadieu C."/>
            <person name="Postlethwait J."/>
            <person name="Bobe J."/>
            <person name="Dillon D."/>
            <person name="Chandos A."/>
            <person name="von Hippel F."/>
            <person name="Guiguen Y."/>
        </authorList>
    </citation>
    <scope>NUCLEOTIDE SEQUENCE</scope>
    <source>
        <strain evidence="1">YG-Jan2019</strain>
    </source>
</reference>
<gene>
    <name evidence="1" type="ORF">DPEC_G00163860</name>
</gene>